<feature type="transmembrane region" description="Helical" evidence="8">
    <location>
        <begin position="303"/>
        <end position="322"/>
    </location>
</feature>
<evidence type="ECO:0000256" key="7">
    <source>
        <dbReference type="ARBA" id="ARBA00023136"/>
    </source>
</evidence>
<keyword evidence="10" id="KW-1185">Reference proteome</keyword>
<dbReference type="InterPro" id="IPR002549">
    <property type="entry name" value="AI-2E-like"/>
</dbReference>
<accession>W4Q2I5</accession>
<keyword evidence="4" id="KW-1003">Cell membrane</keyword>
<organism evidence="9 10">
    <name type="scientific">Halalkalibacter wakoensis JCM 9140</name>
    <dbReference type="NCBI Taxonomy" id="1236970"/>
    <lineage>
        <taxon>Bacteria</taxon>
        <taxon>Bacillati</taxon>
        <taxon>Bacillota</taxon>
        <taxon>Bacilli</taxon>
        <taxon>Bacillales</taxon>
        <taxon>Bacillaceae</taxon>
        <taxon>Halalkalibacter</taxon>
    </lineage>
</organism>
<evidence type="ECO:0000313" key="10">
    <source>
        <dbReference type="Proteomes" id="UP000018890"/>
    </source>
</evidence>
<evidence type="ECO:0000256" key="1">
    <source>
        <dbReference type="ARBA" id="ARBA00004651"/>
    </source>
</evidence>
<dbReference type="GO" id="GO:0055085">
    <property type="term" value="P:transmembrane transport"/>
    <property type="evidence" value="ECO:0007669"/>
    <property type="project" value="TreeGrafter"/>
</dbReference>
<gene>
    <name evidence="9" type="ORF">JCM9140_2345</name>
</gene>
<dbReference type="PANTHER" id="PTHR21716">
    <property type="entry name" value="TRANSMEMBRANE PROTEIN"/>
    <property type="match status" value="1"/>
</dbReference>
<dbReference type="Pfam" id="PF01594">
    <property type="entry name" value="AI-2E_transport"/>
    <property type="match status" value="1"/>
</dbReference>
<feature type="transmembrane region" description="Helical" evidence="8">
    <location>
        <begin position="243"/>
        <end position="264"/>
    </location>
</feature>
<dbReference type="STRING" id="1236970.JCM9140_2345"/>
<dbReference type="EMBL" id="BAUT01000021">
    <property type="protein sequence ID" value="GAE26296.1"/>
    <property type="molecule type" value="Genomic_DNA"/>
</dbReference>
<evidence type="ECO:0000313" key="9">
    <source>
        <dbReference type="EMBL" id="GAE26296.1"/>
    </source>
</evidence>
<feature type="transmembrane region" description="Helical" evidence="8">
    <location>
        <begin position="39"/>
        <end position="60"/>
    </location>
</feature>
<feature type="transmembrane region" description="Helical" evidence="8">
    <location>
        <begin position="152"/>
        <end position="181"/>
    </location>
</feature>
<dbReference type="RefSeq" id="WP_034745719.1">
    <property type="nucleotide sequence ID" value="NZ_BAUT01000021.1"/>
</dbReference>
<keyword evidence="3" id="KW-0813">Transport</keyword>
<comment type="similarity">
    <text evidence="2">Belongs to the autoinducer-2 exporter (AI-2E) (TC 2.A.86) family.</text>
</comment>
<comment type="caution">
    <text evidence="9">The sequence shown here is derived from an EMBL/GenBank/DDBJ whole genome shotgun (WGS) entry which is preliminary data.</text>
</comment>
<evidence type="ECO:0000256" key="4">
    <source>
        <dbReference type="ARBA" id="ARBA00022475"/>
    </source>
</evidence>
<name>W4Q2I5_9BACI</name>
<sequence>MYIKVVKAGSIVIMLFLIIYLGTLIGWVFNPLIVFVRTLFVPMLIAGILFYLLRPIVLLLHKKMSKGLSIVLLFVGLFGLGFSFLSLIGPEIERQFRTLIASTPTIVSELQLLMLEIQQSELGKRFGVEELFNWEGLLEQIGMVLGGFIGELVATGFGFIGTLFNVLVLVFIVPFILFYMLKEGDRLPQFFLNFMDKEKQTMIRPILKNMDQTLSSYIQGVLLVCMFIGVLYYICFSVIGLEYALILAIVGMVTNLIPYVGPWIGAIPSFIVALIQSPVMAISVLIIVVVIQQIESIFVQPQVIGRKLSIHPVTVMALVLVAGRFVGVAGMVLVIPTYAIVKVVVTHFYRIWKVKENAKIV</sequence>
<evidence type="ECO:0000256" key="6">
    <source>
        <dbReference type="ARBA" id="ARBA00022989"/>
    </source>
</evidence>
<protein>
    <submittedName>
        <fullName evidence="9">Uncharacterized protein</fullName>
    </submittedName>
</protein>
<feature type="transmembrane region" description="Helical" evidence="8">
    <location>
        <begin position="217"/>
        <end position="236"/>
    </location>
</feature>
<proteinExistence type="inferred from homology"/>
<evidence type="ECO:0000256" key="2">
    <source>
        <dbReference type="ARBA" id="ARBA00009773"/>
    </source>
</evidence>
<dbReference type="AlphaFoldDB" id="W4Q2I5"/>
<evidence type="ECO:0000256" key="5">
    <source>
        <dbReference type="ARBA" id="ARBA00022692"/>
    </source>
</evidence>
<dbReference type="OrthoDB" id="9793390at2"/>
<feature type="transmembrane region" description="Helical" evidence="8">
    <location>
        <begin position="12"/>
        <end position="33"/>
    </location>
</feature>
<dbReference type="PANTHER" id="PTHR21716:SF53">
    <property type="entry name" value="PERMEASE PERM-RELATED"/>
    <property type="match status" value="1"/>
</dbReference>
<feature type="transmembrane region" description="Helical" evidence="8">
    <location>
        <begin position="328"/>
        <end position="349"/>
    </location>
</feature>
<feature type="transmembrane region" description="Helical" evidence="8">
    <location>
        <begin position="270"/>
        <end position="291"/>
    </location>
</feature>
<evidence type="ECO:0000256" key="8">
    <source>
        <dbReference type="SAM" id="Phobius"/>
    </source>
</evidence>
<dbReference type="GO" id="GO:0005886">
    <property type="term" value="C:plasma membrane"/>
    <property type="evidence" value="ECO:0007669"/>
    <property type="project" value="UniProtKB-SubCell"/>
</dbReference>
<feature type="transmembrane region" description="Helical" evidence="8">
    <location>
        <begin position="67"/>
        <end position="89"/>
    </location>
</feature>
<evidence type="ECO:0000256" key="3">
    <source>
        <dbReference type="ARBA" id="ARBA00022448"/>
    </source>
</evidence>
<keyword evidence="6 8" id="KW-1133">Transmembrane helix</keyword>
<keyword evidence="5 8" id="KW-0812">Transmembrane</keyword>
<keyword evidence="7 8" id="KW-0472">Membrane</keyword>
<dbReference type="Proteomes" id="UP000018890">
    <property type="component" value="Unassembled WGS sequence"/>
</dbReference>
<comment type="subcellular location">
    <subcellularLocation>
        <location evidence="1">Cell membrane</location>
        <topology evidence="1">Multi-pass membrane protein</topology>
    </subcellularLocation>
</comment>
<reference evidence="9" key="1">
    <citation type="journal article" date="2014" name="Genome Announc.">
        <title>Draft Genome Sequences of Three Alkaliphilic Bacillus Strains, Bacillus wakoensis JCM 9140T, Bacillus akibai JCM 9157T, and Bacillus hemicellulosilyticus JCM 9152T.</title>
        <authorList>
            <person name="Yuki M."/>
            <person name="Oshima K."/>
            <person name="Suda W."/>
            <person name="Oshida Y."/>
            <person name="Kitamura K."/>
            <person name="Iida T."/>
            <person name="Hattori M."/>
            <person name="Ohkuma M."/>
        </authorList>
    </citation>
    <scope>NUCLEOTIDE SEQUENCE [LARGE SCALE GENOMIC DNA]</scope>
    <source>
        <strain evidence="9">JCM 9140</strain>
    </source>
</reference>